<evidence type="ECO:0000259" key="8">
    <source>
        <dbReference type="PROSITE" id="PS50217"/>
    </source>
</evidence>
<evidence type="ECO:0000256" key="5">
    <source>
        <dbReference type="ARBA" id="ARBA00023242"/>
    </source>
</evidence>
<feature type="coiled-coil region" evidence="6">
    <location>
        <begin position="435"/>
        <end position="469"/>
    </location>
</feature>
<evidence type="ECO:0000256" key="1">
    <source>
        <dbReference type="ARBA" id="ARBA00004123"/>
    </source>
</evidence>
<evidence type="ECO:0000256" key="2">
    <source>
        <dbReference type="ARBA" id="ARBA00023015"/>
    </source>
</evidence>
<evidence type="ECO:0000256" key="6">
    <source>
        <dbReference type="SAM" id="Coils"/>
    </source>
</evidence>
<feature type="compositionally biased region" description="Low complexity" evidence="7">
    <location>
        <begin position="12"/>
        <end position="27"/>
    </location>
</feature>
<dbReference type="InterPro" id="IPR046347">
    <property type="entry name" value="bZIP_sf"/>
</dbReference>
<organism evidence="9 10">
    <name type="scientific">Vanrija albida</name>
    <dbReference type="NCBI Taxonomy" id="181172"/>
    <lineage>
        <taxon>Eukaryota</taxon>
        <taxon>Fungi</taxon>
        <taxon>Dikarya</taxon>
        <taxon>Basidiomycota</taxon>
        <taxon>Agaricomycotina</taxon>
        <taxon>Tremellomycetes</taxon>
        <taxon>Trichosporonales</taxon>
        <taxon>Trichosporonaceae</taxon>
        <taxon>Vanrija</taxon>
    </lineage>
</organism>
<keyword evidence="6" id="KW-0175">Coiled coil</keyword>
<dbReference type="InterPro" id="IPR004827">
    <property type="entry name" value="bZIP"/>
</dbReference>
<dbReference type="EMBL" id="JBBXJM010000002">
    <property type="protein sequence ID" value="KAL1410953.1"/>
    <property type="molecule type" value="Genomic_DNA"/>
</dbReference>
<dbReference type="RefSeq" id="XP_069210897.1">
    <property type="nucleotide sequence ID" value="XM_069350511.1"/>
</dbReference>
<feature type="compositionally biased region" description="Basic and acidic residues" evidence="7">
    <location>
        <begin position="28"/>
        <end position="58"/>
    </location>
</feature>
<dbReference type="GeneID" id="95982939"/>
<evidence type="ECO:0000313" key="9">
    <source>
        <dbReference type="EMBL" id="KAL1410953.1"/>
    </source>
</evidence>
<proteinExistence type="predicted"/>
<comment type="subcellular location">
    <subcellularLocation>
        <location evidence="1">Nucleus</location>
    </subcellularLocation>
</comment>
<dbReference type="Gene3D" id="1.20.5.170">
    <property type="match status" value="1"/>
</dbReference>
<dbReference type="PANTHER" id="PTHR19304">
    <property type="entry name" value="CYCLIC-AMP RESPONSE ELEMENT BINDING PROTEIN"/>
    <property type="match status" value="1"/>
</dbReference>
<evidence type="ECO:0000313" key="10">
    <source>
        <dbReference type="Proteomes" id="UP001565368"/>
    </source>
</evidence>
<evidence type="ECO:0000256" key="3">
    <source>
        <dbReference type="ARBA" id="ARBA00023125"/>
    </source>
</evidence>
<name>A0ABR3Q8E9_9TREE</name>
<keyword evidence="2" id="KW-0805">Transcription regulation</keyword>
<comment type="caution">
    <text evidence="9">The sequence shown here is derived from an EMBL/GenBank/DDBJ whole genome shotgun (WGS) entry which is preliminary data.</text>
</comment>
<dbReference type="InterPro" id="IPR021755">
    <property type="entry name" value="TF_Aft1_HRA"/>
</dbReference>
<dbReference type="CDD" id="cd14687">
    <property type="entry name" value="bZIP_ATF2"/>
    <property type="match status" value="1"/>
</dbReference>
<protein>
    <submittedName>
        <fullName evidence="9">Transcription factor</fullName>
    </submittedName>
</protein>
<dbReference type="InterPro" id="IPR051027">
    <property type="entry name" value="bZIP_transcription_factors"/>
</dbReference>
<accession>A0ABR3Q8E9</accession>
<feature type="region of interest" description="Disordered" evidence="7">
    <location>
        <begin position="216"/>
        <end position="274"/>
    </location>
</feature>
<feature type="compositionally biased region" description="Low complexity" evidence="7">
    <location>
        <begin position="223"/>
        <end position="234"/>
    </location>
</feature>
<feature type="compositionally biased region" description="Basic and acidic residues" evidence="7">
    <location>
        <begin position="340"/>
        <end position="349"/>
    </location>
</feature>
<keyword evidence="5" id="KW-0539">Nucleus</keyword>
<keyword evidence="4" id="KW-0804">Transcription</keyword>
<keyword evidence="3" id="KW-0238">DNA-binding</keyword>
<feature type="domain" description="BZIP" evidence="8">
    <location>
        <begin position="410"/>
        <end position="473"/>
    </location>
</feature>
<dbReference type="PROSITE" id="PS50217">
    <property type="entry name" value="BZIP"/>
    <property type="match status" value="1"/>
</dbReference>
<dbReference type="Pfam" id="PF00170">
    <property type="entry name" value="bZIP_1"/>
    <property type="match status" value="1"/>
</dbReference>
<gene>
    <name evidence="9" type="primary">SKO1</name>
    <name evidence="9" type="ORF">Q8F55_001896</name>
</gene>
<reference evidence="9 10" key="1">
    <citation type="submission" date="2023-08" db="EMBL/GenBank/DDBJ databases">
        <title>Annotated Genome Sequence of Vanrija albida AlHP1.</title>
        <authorList>
            <person name="Herzog R."/>
        </authorList>
    </citation>
    <scope>NUCLEOTIDE SEQUENCE [LARGE SCALE GENOMIC DNA]</scope>
    <source>
        <strain evidence="9 10">AlHP1</strain>
    </source>
</reference>
<evidence type="ECO:0000256" key="7">
    <source>
        <dbReference type="SAM" id="MobiDB-lite"/>
    </source>
</evidence>
<feature type="compositionally biased region" description="Basic and acidic residues" evidence="7">
    <location>
        <begin position="398"/>
        <end position="417"/>
    </location>
</feature>
<dbReference type="Proteomes" id="UP001565368">
    <property type="component" value="Unassembled WGS sequence"/>
</dbReference>
<sequence>MTAVAPPPSVLPSTGPTSTVAPTSSSAKPEKTEDKYKPPANVKEPKEDRDDRKDEAEAKSPGAANDSTNPSMFDLEPNPFEQSFSRGSASTERTTPPRGGDATSVKHNALPPLSSLTSPAAADPSQFPWLAGHSLRAGPLSPAMLAGPAQGSQAAAAAGGENNNNTFEAGTFRTGFTPGTGSGFTPGYNALLNSNFGALPMPSPNTAAFLNSITNVNSETTDGAPPANNGAPAGQFNERQPPSAIPPHLQSQQGGPHGLSHLNPAHGGQETIPPNALNALTTAVTELNRPAGGIAPPFYQPVHPGAVAPGMSHPDFAQQNANAASQAANGLFLLSQAHQELSKREEEAKSGTPKRGAEPKAAAGQKRKESGTGKAGAAKKGKKAKDEMPSDSSDGEGDDKKGGNRNETEEDKRRNFLERNRQAALKCRQRKKAWLGELQNKVETLSMENERLQQTVHTLDEEIARLSSILMQHRDCGIGIPMQQQPAYGRPLR</sequence>
<feature type="compositionally biased region" description="Pro residues" evidence="7">
    <location>
        <begin position="1"/>
        <end position="10"/>
    </location>
</feature>
<keyword evidence="10" id="KW-1185">Reference proteome</keyword>
<dbReference type="PRINTS" id="PR00043">
    <property type="entry name" value="LEUZIPPRJUN"/>
</dbReference>
<dbReference type="SUPFAM" id="SSF57959">
    <property type="entry name" value="Leucine zipper domain"/>
    <property type="match status" value="1"/>
</dbReference>
<evidence type="ECO:0000256" key="4">
    <source>
        <dbReference type="ARBA" id="ARBA00023163"/>
    </source>
</evidence>
<dbReference type="InterPro" id="IPR002112">
    <property type="entry name" value="Leuzip_Jun"/>
</dbReference>
<dbReference type="SMART" id="SM00338">
    <property type="entry name" value="BRLZ"/>
    <property type="match status" value="1"/>
</dbReference>
<feature type="compositionally biased region" description="Polar residues" evidence="7">
    <location>
        <begin position="80"/>
        <end position="94"/>
    </location>
</feature>
<feature type="region of interest" description="Disordered" evidence="7">
    <location>
        <begin position="1"/>
        <end position="122"/>
    </location>
</feature>
<dbReference type="Pfam" id="PF11785">
    <property type="entry name" value="Aft1_OSA"/>
    <property type="match status" value="1"/>
</dbReference>
<dbReference type="InterPro" id="IPR020956">
    <property type="entry name" value="TF_Aft1_OSM"/>
</dbReference>
<feature type="region of interest" description="Disordered" evidence="7">
    <location>
        <begin position="339"/>
        <end position="417"/>
    </location>
</feature>
<dbReference type="Pfam" id="PF11786">
    <property type="entry name" value="Aft1_HRA"/>
    <property type="match status" value="1"/>
</dbReference>